<proteinExistence type="predicted"/>
<dbReference type="GO" id="GO:0035303">
    <property type="term" value="P:regulation of dephosphorylation"/>
    <property type="evidence" value="ECO:0007669"/>
    <property type="project" value="TreeGrafter"/>
</dbReference>
<accession>A0A9P7BDK0</accession>
<dbReference type="Pfam" id="PF04177">
    <property type="entry name" value="TAP42"/>
    <property type="match status" value="1"/>
</dbReference>
<dbReference type="OrthoDB" id="10261753at2759"/>
<dbReference type="AlphaFoldDB" id="A0A9P7BDK0"/>
<dbReference type="Proteomes" id="UP000697127">
    <property type="component" value="Unassembled WGS sequence"/>
</dbReference>
<dbReference type="GO" id="GO:0051721">
    <property type="term" value="F:protein phosphatase 2A binding"/>
    <property type="evidence" value="ECO:0007669"/>
    <property type="project" value="TreeGrafter"/>
</dbReference>
<dbReference type="Gene3D" id="1.25.40.540">
    <property type="entry name" value="TAP42-like family"/>
    <property type="match status" value="1"/>
</dbReference>
<protein>
    <recommendedName>
        <fullName evidence="4">TAP42-like protein</fullName>
    </recommendedName>
</protein>
<dbReference type="GO" id="GO:0005829">
    <property type="term" value="C:cytosol"/>
    <property type="evidence" value="ECO:0007669"/>
    <property type="project" value="TreeGrafter"/>
</dbReference>
<dbReference type="PANTHER" id="PTHR10933">
    <property type="entry name" value="IMMUNOGLOBULIN-BINDING PROTEIN 1"/>
    <property type="match status" value="1"/>
</dbReference>
<dbReference type="EMBL" id="PUHW01000173">
    <property type="protein sequence ID" value="KAG0688202.1"/>
    <property type="molecule type" value="Genomic_DNA"/>
</dbReference>
<evidence type="ECO:0008006" key="4">
    <source>
        <dbReference type="Google" id="ProtNLM"/>
    </source>
</evidence>
<gene>
    <name evidence="2" type="ORF">C6P40_001295</name>
</gene>
<dbReference type="PANTHER" id="PTHR10933:SF9">
    <property type="entry name" value="IMMUNOGLOBULIN-BINDING PROTEIN 1"/>
    <property type="match status" value="1"/>
</dbReference>
<dbReference type="InterPro" id="IPR007304">
    <property type="entry name" value="TAP46-like"/>
</dbReference>
<evidence type="ECO:0000313" key="3">
    <source>
        <dbReference type="Proteomes" id="UP000697127"/>
    </source>
</evidence>
<reference evidence="2" key="1">
    <citation type="submission" date="2020-11" db="EMBL/GenBank/DDBJ databases">
        <title>Kefir isolates.</title>
        <authorList>
            <person name="Marcisauskas S."/>
            <person name="Kim Y."/>
            <person name="Blasche S."/>
        </authorList>
    </citation>
    <scope>NUCLEOTIDE SEQUENCE</scope>
    <source>
        <strain evidence="2">Olga-1</strain>
    </source>
</reference>
<sequence>MEKESISAKYSSVHDELEHISKPISFKQFQKIHKDLIDLTTLIENADLWSDNDRIDEIDTNSLKYLLVFYEHGKFVDSNAVSAQFNNNENNNNSNKNDSMKRNTLRLIVLQISESMIWKFVSVVIINLKLIQENNEINENEFKNIIKWIYTYSDLRQKEISNFGSKGFVKLNELEKINFNNGDPIARRDMKINKFKIEKELNLKIKILEDKETFNKLDDEIIRKIRIDQLILAVVDSVGILESMSMEREMLTNIVGNESDNDLQQLNIDGIKLNIEDNEDSDLRKKKNVVNSFDKGYTDKLENFQRDNPILSKEGKVLRPFTIVSSDQKKKELQSKVFGTGQVLPTMTVEELVEQELQNGGMVKPQEPEPEVDEDDYKWQDKETHRLREWDEFTDTHKKGSGNKMGNLG</sequence>
<evidence type="ECO:0000313" key="2">
    <source>
        <dbReference type="EMBL" id="KAG0688202.1"/>
    </source>
</evidence>
<keyword evidence="3" id="KW-1185">Reference proteome</keyword>
<feature type="region of interest" description="Disordered" evidence="1">
    <location>
        <begin position="390"/>
        <end position="409"/>
    </location>
</feature>
<comment type="caution">
    <text evidence="2">The sequence shown here is derived from an EMBL/GenBank/DDBJ whole genome shotgun (WGS) entry which is preliminary data.</text>
</comment>
<feature type="region of interest" description="Disordered" evidence="1">
    <location>
        <begin position="358"/>
        <end position="377"/>
    </location>
</feature>
<dbReference type="InterPro" id="IPR038511">
    <property type="entry name" value="TAP42/TAP46-like_sf"/>
</dbReference>
<organism evidence="2 3">
    <name type="scientific">Pichia californica</name>
    <dbReference type="NCBI Taxonomy" id="460514"/>
    <lineage>
        <taxon>Eukaryota</taxon>
        <taxon>Fungi</taxon>
        <taxon>Dikarya</taxon>
        <taxon>Ascomycota</taxon>
        <taxon>Saccharomycotina</taxon>
        <taxon>Pichiomycetes</taxon>
        <taxon>Pichiales</taxon>
        <taxon>Pichiaceae</taxon>
        <taxon>Pichia</taxon>
    </lineage>
</organism>
<evidence type="ECO:0000256" key="1">
    <source>
        <dbReference type="SAM" id="MobiDB-lite"/>
    </source>
</evidence>
<dbReference type="GO" id="GO:0009966">
    <property type="term" value="P:regulation of signal transduction"/>
    <property type="evidence" value="ECO:0007669"/>
    <property type="project" value="InterPro"/>
</dbReference>
<name>A0A9P7BDK0_9ASCO</name>